<evidence type="ECO:0000313" key="1">
    <source>
        <dbReference type="EMBL" id="KFM72880.1"/>
    </source>
</evidence>
<organism evidence="1 2">
    <name type="scientific">Stegodyphus mimosarum</name>
    <name type="common">African social velvet spider</name>
    <dbReference type="NCBI Taxonomy" id="407821"/>
    <lineage>
        <taxon>Eukaryota</taxon>
        <taxon>Metazoa</taxon>
        <taxon>Ecdysozoa</taxon>
        <taxon>Arthropoda</taxon>
        <taxon>Chelicerata</taxon>
        <taxon>Arachnida</taxon>
        <taxon>Araneae</taxon>
        <taxon>Araneomorphae</taxon>
        <taxon>Entelegynae</taxon>
        <taxon>Eresoidea</taxon>
        <taxon>Eresidae</taxon>
        <taxon>Stegodyphus</taxon>
    </lineage>
</organism>
<keyword evidence="2" id="KW-1185">Reference proteome</keyword>
<sequence length="127" mass="15024">MFLLMDNSGVHPLRAKMADDYLENEDIHRMDLPARFLNFNPLEHGWDTLGRAISSRHHLPNPIPELKTSLLQEQDGVVQRLLICHMFSMLSRYATCLVVEKKPYSVRLICNSETQRRFWTPLHYKRY</sequence>
<dbReference type="OrthoDB" id="4843387at2759"/>
<accession>A0A087U691</accession>
<name>A0A087U691_STEMI</name>
<dbReference type="Proteomes" id="UP000054359">
    <property type="component" value="Unassembled WGS sequence"/>
</dbReference>
<proteinExistence type="predicted"/>
<dbReference type="EMBL" id="KK118396">
    <property type="protein sequence ID" value="KFM72880.1"/>
    <property type="molecule type" value="Genomic_DNA"/>
</dbReference>
<evidence type="ECO:0000313" key="2">
    <source>
        <dbReference type="Proteomes" id="UP000054359"/>
    </source>
</evidence>
<dbReference type="InterPro" id="IPR036397">
    <property type="entry name" value="RNaseH_sf"/>
</dbReference>
<reference evidence="1 2" key="1">
    <citation type="submission" date="2013-11" db="EMBL/GenBank/DDBJ databases">
        <title>Genome sequencing of Stegodyphus mimosarum.</title>
        <authorList>
            <person name="Bechsgaard J."/>
        </authorList>
    </citation>
    <scope>NUCLEOTIDE SEQUENCE [LARGE SCALE GENOMIC DNA]</scope>
</reference>
<dbReference type="AlphaFoldDB" id="A0A087U691"/>
<dbReference type="GO" id="GO:0003676">
    <property type="term" value="F:nucleic acid binding"/>
    <property type="evidence" value="ECO:0007669"/>
    <property type="project" value="InterPro"/>
</dbReference>
<feature type="non-terminal residue" evidence="1">
    <location>
        <position position="127"/>
    </location>
</feature>
<evidence type="ECO:0008006" key="3">
    <source>
        <dbReference type="Google" id="ProtNLM"/>
    </source>
</evidence>
<gene>
    <name evidence="1" type="ORF">X975_03821</name>
</gene>
<dbReference type="Gene3D" id="3.30.420.10">
    <property type="entry name" value="Ribonuclease H-like superfamily/Ribonuclease H"/>
    <property type="match status" value="1"/>
</dbReference>
<protein>
    <recommendedName>
        <fullName evidence="3">Tc1-like transposase DDE domain-containing protein</fullName>
    </recommendedName>
</protein>